<evidence type="ECO:0000313" key="3">
    <source>
        <dbReference type="EMBL" id="AXA84301.1"/>
    </source>
</evidence>
<reference evidence="4" key="1">
    <citation type="submission" date="2018-05" db="EMBL/GenBank/DDBJ databases">
        <title>Luteimonas pekinense sp. nov., isolated from human Meibomian gland secretions, Beijing, China.</title>
        <authorList>
            <person name="Wen T."/>
            <person name="Bai H."/>
            <person name="Lv H."/>
        </authorList>
    </citation>
    <scope>NUCLEOTIDE SEQUENCE [LARGE SCALE GENOMIC DNA]</scope>
    <source>
        <strain evidence="4">83-4</strain>
    </source>
</reference>
<evidence type="ECO:0000256" key="2">
    <source>
        <dbReference type="SAM" id="SignalP"/>
    </source>
</evidence>
<organism evidence="3 4">
    <name type="scientific">Solilutibacter oculi</name>
    <dbReference type="NCBI Taxonomy" id="2698682"/>
    <lineage>
        <taxon>Bacteria</taxon>
        <taxon>Pseudomonadati</taxon>
        <taxon>Pseudomonadota</taxon>
        <taxon>Gammaproteobacteria</taxon>
        <taxon>Lysobacterales</taxon>
        <taxon>Lysobacteraceae</taxon>
        <taxon>Solilutibacter</taxon>
    </lineage>
</organism>
<accession>A0A344J5J1</accession>
<dbReference type="KEGG" id="lue:DCD74_05975"/>
<protein>
    <submittedName>
        <fullName evidence="3">Uncharacterized protein</fullName>
    </submittedName>
</protein>
<feature type="signal peptide" evidence="2">
    <location>
        <begin position="1"/>
        <end position="19"/>
    </location>
</feature>
<sequence>MIWLAGAAAALMVAGTAVAQQKDAARADATEQSHKDGSADRAKAEADARKRADTEAAKQRRAERKASRTGDDREEEEEKPVR</sequence>
<keyword evidence="4" id="KW-1185">Reference proteome</keyword>
<dbReference type="Proteomes" id="UP000251842">
    <property type="component" value="Chromosome"/>
</dbReference>
<feature type="chain" id="PRO_5016898140" evidence="2">
    <location>
        <begin position="20"/>
        <end position="82"/>
    </location>
</feature>
<proteinExistence type="predicted"/>
<keyword evidence="2" id="KW-0732">Signal</keyword>
<feature type="compositionally biased region" description="Basic and acidic residues" evidence="1">
    <location>
        <begin position="23"/>
        <end position="71"/>
    </location>
</feature>
<feature type="compositionally biased region" description="Acidic residues" evidence="1">
    <location>
        <begin position="72"/>
        <end position="82"/>
    </location>
</feature>
<evidence type="ECO:0000313" key="4">
    <source>
        <dbReference type="Proteomes" id="UP000251842"/>
    </source>
</evidence>
<evidence type="ECO:0000256" key="1">
    <source>
        <dbReference type="SAM" id="MobiDB-lite"/>
    </source>
</evidence>
<name>A0A344J5J1_9GAMM</name>
<dbReference type="EMBL" id="CP029556">
    <property type="protein sequence ID" value="AXA84301.1"/>
    <property type="molecule type" value="Genomic_DNA"/>
</dbReference>
<gene>
    <name evidence="3" type="ORF">DCD74_05975</name>
</gene>
<feature type="region of interest" description="Disordered" evidence="1">
    <location>
        <begin position="17"/>
        <end position="82"/>
    </location>
</feature>
<dbReference type="AlphaFoldDB" id="A0A344J5J1"/>